<name>A0A841RDS7_9SPIO</name>
<accession>A0A841RDS7</accession>
<sequence length="224" mass="25561">MKHTLLITALLILPAFSLWSQETAEKFFTSVSDQHGDVTDYKAYITITKGSEVQSGTLYYKTPNLLRIDFDEPEEQVLVVNNEQLELYIPKFRVSFKQTLKKHNSATLASMVSSQGLKLLERNYRIGYLVGPEPVPLEDGSPEMVVKLKLTWMSQTEGFRELEMSINAGDKSIRRIVGVTGSFETIQFDFEDIDTLTKIPDARFEYESPSEGNEIENFLFEPEN</sequence>
<comment type="caution">
    <text evidence="3">The sequence shown here is derived from an EMBL/GenBank/DDBJ whole genome shotgun (WGS) entry which is preliminary data.</text>
</comment>
<keyword evidence="1 2" id="KW-0732">Signal</keyword>
<dbReference type="PANTHER" id="PTHR35869">
    <property type="entry name" value="OUTER-MEMBRANE LIPOPROTEIN CARRIER PROTEIN"/>
    <property type="match status" value="1"/>
</dbReference>
<dbReference type="PANTHER" id="PTHR35869:SF1">
    <property type="entry name" value="OUTER-MEMBRANE LIPOPROTEIN CARRIER PROTEIN"/>
    <property type="match status" value="1"/>
</dbReference>
<evidence type="ECO:0000256" key="1">
    <source>
        <dbReference type="ARBA" id="ARBA00022729"/>
    </source>
</evidence>
<dbReference type="Pfam" id="PF03548">
    <property type="entry name" value="LolA"/>
    <property type="match status" value="1"/>
</dbReference>
<evidence type="ECO:0000256" key="2">
    <source>
        <dbReference type="SAM" id="SignalP"/>
    </source>
</evidence>
<dbReference type="SUPFAM" id="SSF89392">
    <property type="entry name" value="Prokaryotic lipoproteins and lipoprotein localization factors"/>
    <property type="match status" value="1"/>
</dbReference>
<dbReference type="Gene3D" id="2.50.20.10">
    <property type="entry name" value="Lipoprotein localisation LolA/LolB/LppX"/>
    <property type="match status" value="1"/>
</dbReference>
<proteinExistence type="predicted"/>
<protein>
    <submittedName>
        <fullName evidence="3">Outer membrane lipoprotein-sorting protein</fullName>
    </submittedName>
</protein>
<keyword evidence="4" id="KW-1185">Reference proteome</keyword>
<evidence type="ECO:0000313" key="3">
    <source>
        <dbReference type="EMBL" id="MBB6481150.1"/>
    </source>
</evidence>
<dbReference type="RefSeq" id="WP_184747394.1">
    <property type="nucleotide sequence ID" value="NZ_JACHGJ010000005.1"/>
</dbReference>
<dbReference type="Proteomes" id="UP000587760">
    <property type="component" value="Unassembled WGS sequence"/>
</dbReference>
<dbReference type="InterPro" id="IPR004564">
    <property type="entry name" value="OM_lipoprot_carrier_LolA-like"/>
</dbReference>
<evidence type="ECO:0000313" key="4">
    <source>
        <dbReference type="Proteomes" id="UP000587760"/>
    </source>
</evidence>
<dbReference type="AlphaFoldDB" id="A0A841RDS7"/>
<dbReference type="EMBL" id="JACHGJ010000005">
    <property type="protein sequence ID" value="MBB6481150.1"/>
    <property type="molecule type" value="Genomic_DNA"/>
</dbReference>
<organism evidence="3 4">
    <name type="scientific">Spirochaeta isovalerica</name>
    <dbReference type="NCBI Taxonomy" id="150"/>
    <lineage>
        <taxon>Bacteria</taxon>
        <taxon>Pseudomonadati</taxon>
        <taxon>Spirochaetota</taxon>
        <taxon>Spirochaetia</taxon>
        <taxon>Spirochaetales</taxon>
        <taxon>Spirochaetaceae</taxon>
        <taxon>Spirochaeta</taxon>
    </lineage>
</organism>
<gene>
    <name evidence="3" type="ORF">HNR50_002823</name>
</gene>
<dbReference type="CDD" id="cd16325">
    <property type="entry name" value="LolA"/>
    <property type="match status" value="1"/>
</dbReference>
<feature type="signal peptide" evidence="2">
    <location>
        <begin position="1"/>
        <end position="20"/>
    </location>
</feature>
<feature type="chain" id="PRO_5032395121" evidence="2">
    <location>
        <begin position="21"/>
        <end position="224"/>
    </location>
</feature>
<keyword evidence="3" id="KW-0449">Lipoprotein</keyword>
<reference evidence="3 4" key="1">
    <citation type="submission" date="2020-08" db="EMBL/GenBank/DDBJ databases">
        <title>Genomic Encyclopedia of Type Strains, Phase IV (KMG-IV): sequencing the most valuable type-strain genomes for metagenomic binning, comparative biology and taxonomic classification.</title>
        <authorList>
            <person name="Goeker M."/>
        </authorList>
    </citation>
    <scope>NUCLEOTIDE SEQUENCE [LARGE SCALE GENOMIC DNA]</scope>
    <source>
        <strain evidence="3 4">DSM 2461</strain>
    </source>
</reference>
<dbReference type="InterPro" id="IPR029046">
    <property type="entry name" value="LolA/LolB/LppX"/>
</dbReference>